<dbReference type="Proteomes" id="UP001501442">
    <property type="component" value="Unassembled WGS sequence"/>
</dbReference>
<sequence length="285" mass="31033">MTKLDATDADQPINEAVAYVRNVLAAADSGHRTEISAHDERGRADFYRILNSEEPAKGRRRHRRWTVVAAMVLGLACATAAADATGLIPTGVVQNLRKGSGGNLHAYAGKARMRAETRTSGGDVVQYWDAPNRSGGRCTYLRVLPHGGKEEKEGGGVGCAMRDDTPDKDKTPWDRVAFFSWEPTLDGDRMVAYGHIEPRLRTATLRVTLTDGRRLAIPVKADGYFIGLLPAWVNIQQAPAEVEAQGEAASEAWMRTHPGVDMRTVEALSADGRVLVTDDLDPGWD</sequence>
<evidence type="ECO:0000256" key="1">
    <source>
        <dbReference type="SAM" id="Phobius"/>
    </source>
</evidence>
<evidence type="ECO:0000313" key="3">
    <source>
        <dbReference type="Proteomes" id="UP001501442"/>
    </source>
</evidence>
<keyword evidence="1" id="KW-0812">Transmembrane</keyword>
<keyword evidence="3" id="KW-1185">Reference proteome</keyword>
<protein>
    <submittedName>
        <fullName evidence="2">Uncharacterized protein</fullName>
    </submittedName>
</protein>
<organism evidence="2 3">
    <name type="scientific">Actinoallomurus vinaceus</name>
    <dbReference type="NCBI Taxonomy" id="1080074"/>
    <lineage>
        <taxon>Bacteria</taxon>
        <taxon>Bacillati</taxon>
        <taxon>Actinomycetota</taxon>
        <taxon>Actinomycetes</taxon>
        <taxon>Streptosporangiales</taxon>
        <taxon>Thermomonosporaceae</taxon>
        <taxon>Actinoallomurus</taxon>
    </lineage>
</organism>
<dbReference type="RefSeq" id="WP_345434774.1">
    <property type="nucleotide sequence ID" value="NZ_BAABHK010000009.1"/>
</dbReference>
<accession>A0ABP8UGR0</accession>
<name>A0ABP8UGR0_9ACTN</name>
<dbReference type="EMBL" id="BAABHK010000009">
    <property type="protein sequence ID" value="GAA4631800.1"/>
    <property type="molecule type" value="Genomic_DNA"/>
</dbReference>
<reference evidence="3" key="1">
    <citation type="journal article" date="2019" name="Int. J. Syst. Evol. Microbiol.">
        <title>The Global Catalogue of Microorganisms (GCM) 10K type strain sequencing project: providing services to taxonomists for standard genome sequencing and annotation.</title>
        <authorList>
            <consortium name="The Broad Institute Genomics Platform"/>
            <consortium name="The Broad Institute Genome Sequencing Center for Infectious Disease"/>
            <person name="Wu L."/>
            <person name="Ma J."/>
        </authorList>
    </citation>
    <scope>NUCLEOTIDE SEQUENCE [LARGE SCALE GENOMIC DNA]</scope>
    <source>
        <strain evidence="3">JCM 17939</strain>
    </source>
</reference>
<comment type="caution">
    <text evidence="2">The sequence shown here is derived from an EMBL/GenBank/DDBJ whole genome shotgun (WGS) entry which is preliminary data.</text>
</comment>
<proteinExistence type="predicted"/>
<keyword evidence="1" id="KW-1133">Transmembrane helix</keyword>
<evidence type="ECO:0000313" key="2">
    <source>
        <dbReference type="EMBL" id="GAA4631800.1"/>
    </source>
</evidence>
<feature type="transmembrane region" description="Helical" evidence="1">
    <location>
        <begin position="65"/>
        <end position="88"/>
    </location>
</feature>
<gene>
    <name evidence="2" type="ORF">GCM10023196_062630</name>
</gene>
<keyword evidence="1" id="KW-0472">Membrane</keyword>